<evidence type="ECO:0000256" key="2">
    <source>
        <dbReference type="ARBA" id="ARBA00023002"/>
    </source>
</evidence>
<dbReference type="CDD" id="cd05374">
    <property type="entry name" value="17beta-HSD-like_SDR_c"/>
    <property type="match status" value="1"/>
</dbReference>
<accession>A0ABV3S9T7</accession>
<feature type="domain" description="Ketoreductase" evidence="5">
    <location>
        <begin position="7"/>
        <end position="187"/>
    </location>
</feature>
<evidence type="ECO:0000259" key="5">
    <source>
        <dbReference type="SMART" id="SM00822"/>
    </source>
</evidence>
<dbReference type="Proteomes" id="UP001556653">
    <property type="component" value="Unassembled WGS sequence"/>
</dbReference>
<dbReference type="Pfam" id="PF00106">
    <property type="entry name" value="adh_short"/>
    <property type="match status" value="1"/>
</dbReference>
<dbReference type="PANTHER" id="PTHR44169">
    <property type="entry name" value="NADPH-DEPENDENT 1-ACYLDIHYDROXYACETONE PHOSPHATE REDUCTASE"/>
    <property type="match status" value="1"/>
</dbReference>
<dbReference type="EMBL" id="JBAKFJ010000001">
    <property type="protein sequence ID" value="MEX0386705.1"/>
    <property type="molecule type" value="Genomic_DNA"/>
</dbReference>
<keyword evidence="2" id="KW-0560">Oxidoreductase</keyword>
<organism evidence="6 7">
    <name type="scientific">Spiribacter onubensis</name>
    <dbReference type="NCBI Taxonomy" id="3122420"/>
    <lineage>
        <taxon>Bacteria</taxon>
        <taxon>Pseudomonadati</taxon>
        <taxon>Pseudomonadota</taxon>
        <taxon>Gammaproteobacteria</taxon>
        <taxon>Chromatiales</taxon>
        <taxon>Ectothiorhodospiraceae</taxon>
        <taxon>Spiribacter</taxon>
    </lineage>
</organism>
<comment type="similarity">
    <text evidence="1 3">Belongs to the short-chain dehydrogenases/reductases (SDR) family.</text>
</comment>
<evidence type="ECO:0000256" key="4">
    <source>
        <dbReference type="SAM" id="MobiDB-lite"/>
    </source>
</evidence>
<dbReference type="PANTHER" id="PTHR44169:SF6">
    <property type="entry name" value="NADPH-DEPENDENT 1-ACYLDIHYDROXYACETONE PHOSPHATE REDUCTASE"/>
    <property type="match status" value="1"/>
</dbReference>
<dbReference type="SMART" id="SM00822">
    <property type="entry name" value="PKS_KR"/>
    <property type="match status" value="1"/>
</dbReference>
<dbReference type="InterPro" id="IPR020904">
    <property type="entry name" value="Sc_DH/Rdtase_CS"/>
</dbReference>
<dbReference type="InterPro" id="IPR036291">
    <property type="entry name" value="NAD(P)-bd_dom_sf"/>
</dbReference>
<protein>
    <submittedName>
        <fullName evidence="6">SDR family NAD(P)-dependent oxidoreductase</fullName>
    </submittedName>
</protein>
<dbReference type="PRINTS" id="PR00080">
    <property type="entry name" value="SDRFAMILY"/>
</dbReference>
<sequence>MARPHPPVILITGCSTGIGRHCAFALQKRGWRVFATARSPADVEALISEGLDDALMLDVSEDASIQQAMDTLLKRTDGRIDAVFNNAGFGQPGALEDLPREALREQFETNVFGAHAVTRAVLPAMRAQGFGRIVQHSSVLGFIALPWRGAYNASKYALEGLTDTLRQELHGTGIEAILIQTGPVTSRFRANGWEKFRRWVGVGGPASPPGEPSTASATGADTGTDWRERVAASTHRDTYQAVIDRLEGDGEPPFTLGPEAVARKLTLAVESITPKPRYHVTVPTHVFKALKRCLPTRALDIVIRWVDR</sequence>
<dbReference type="InterPro" id="IPR002347">
    <property type="entry name" value="SDR_fam"/>
</dbReference>
<evidence type="ECO:0000256" key="1">
    <source>
        <dbReference type="ARBA" id="ARBA00006484"/>
    </source>
</evidence>
<gene>
    <name evidence="6" type="ORF">V6X64_06850</name>
</gene>
<proteinExistence type="inferred from homology"/>
<name>A0ABV3S9T7_9GAMM</name>
<evidence type="ECO:0000313" key="7">
    <source>
        <dbReference type="Proteomes" id="UP001556653"/>
    </source>
</evidence>
<evidence type="ECO:0000313" key="6">
    <source>
        <dbReference type="EMBL" id="MEX0386705.1"/>
    </source>
</evidence>
<evidence type="ECO:0000256" key="3">
    <source>
        <dbReference type="RuleBase" id="RU000363"/>
    </source>
</evidence>
<reference evidence="6 7" key="1">
    <citation type="submission" date="2024-02" db="EMBL/GenBank/DDBJ databases">
        <title>New especies of Spiribacter isolated from saline water.</title>
        <authorList>
            <person name="Leon M.J."/>
            <person name="De La Haba R."/>
            <person name="Sanchez-Porro C."/>
            <person name="Ventosa A."/>
        </authorList>
    </citation>
    <scope>NUCLEOTIDE SEQUENCE [LARGE SCALE GENOMIC DNA]</scope>
    <source>
        <strain evidence="7">ag22IC4-227</strain>
    </source>
</reference>
<dbReference type="InterPro" id="IPR057326">
    <property type="entry name" value="KR_dom"/>
</dbReference>
<dbReference type="PRINTS" id="PR00081">
    <property type="entry name" value="GDHRDH"/>
</dbReference>
<comment type="caution">
    <text evidence="6">The sequence shown here is derived from an EMBL/GenBank/DDBJ whole genome shotgun (WGS) entry which is preliminary data.</text>
</comment>
<feature type="region of interest" description="Disordered" evidence="4">
    <location>
        <begin position="202"/>
        <end position="223"/>
    </location>
</feature>
<keyword evidence="7" id="KW-1185">Reference proteome</keyword>
<feature type="compositionally biased region" description="Low complexity" evidence="4">
    <location>
        <begin position="213"/>
        <end position="223"/>
    </location>
</feature>
<dbReference type="RefSeq" id="WP_367967167.1">
    <property type="nucleotide sequence ID" value="NZ_JBAKFJ010000001.1"/>
</dbReference>
<dbReference type="SUPFAM" id="SSF51735">
    <property type="entry name" value="NAD(P)-binding Rossmann-fold domains"/>
    <property type="match status" value="1"/>
</dbReference>
<dbReference type="PROSITE" id="PS00061">
    <property type="entry name" value="ADH_SHORT"/>
    <property type="match status" value="1"/>
</dbReference>
<dbReference type="Gene3D" id="3.40.50.720">
    <property type="entry name" value="NAD(P)-binding Rossmann-like Domain"/>
    <property type="match status" value="1"/>
</dbReference>